<reference evidence="1" key="1">
    <citation type="journal article" date="2022" name="bioRxiv">
        <title>Sequencing and chromosome-scale assembly of the giantPleurodeles waltlgenome.</title>
        <authorList>
            <person name="Brown T."/>
            <person name="Elewa A."/>
            <person name="Iarovenko S."/>
            <person name="Subramanian E."/>
            <person name="Araus A.J."/>
            <person name="Petzold A."/>
            <person name="Susuki M."/>
            <person name="Suzuki K.-i.T."/>
            <person name="Hayashi T."/>
            <person name="Toyoda A."/>
            <person name="Oliveira C."/>
            <person name="Osipova E."/>
            <person name="Leigh N.D."/>
            <person name="Simon A."/>
            <person name="Yun M.H."/>
        </authorList>
    </citation>
    <scope>NUCLEOTIDE SEQUENCE</scope>
    <source>
        <strain evidence="1">20211129_DDA</strain>
        <tissue evidence="1">Liver</tissue>
    </source>
</reference>
<evidence type="ECO:0000313" key="1">
    <source>
        <dbReference type="EMBL" id="KAJ1217974.1"/>
    </source>
</evidence>
<evidence type="ECO:0000313" key="2">
    <source>
        <dbReference type="Proteomes" id="UP001066276"/>
    </source>
</evidence>
<dbReference type="Proteomes" id="UP001066276">
    <property type="component" value="Chromosome 1_1"/>
</dbReference>
<gene>
    <name evidence="1" type="ORF">NDU88_005561</name>
</gene>
<protein>
    <submittedName>
        <fullName evidence="1">Uncharacterized protein</fullName>
    </submittedName>
</protein>
<organism evidence="1 2">
    <name type="scientific">Pleurodeles waltl</name>
    <name type="common">Iberian ribbed newt</name>
    <dbReference type="NCBI Taxonomy" id="8319"/>
    <lineage>
        <taxon>Eukaryota</taxon>
        <taxon>Metazoa</taxon>
        <taxon>Chordata</taxon>
        <taxon>Craniata</taxon>
        <taxon>Vertebrata</taxon>
        <taxon>Euteleostomi</taxon>
        <taxon>Amphibia</taxon>
        <taxon>Batrachia</taxon>
        <taxon>Caudata</taxon>
        <taxon>Salamandroidea</taxon>
        <taxon>Salamandridae</taxon>
        <taxon>Pleurodelinae</taxon>
        <taxon>Pleurodeles</taxon>
    </lineage>
</organism>
<keyword evidence="2" id="KW-1185">Reference proteome</keyword>
<comment type="caution">
    <text evidence="1">The sequence shown here is derived from an EMBL/GenBank/DDBJ whole genome shotgun (WGS) entry which is preliminary data.</text>
</comment>
<dbReference type="AlphaFoldDB" id="A0AAV7X1K3"/>
<dbReference type="EMBL" id="JANPWB010000001">
    <property type="protein sequence ID" value="KAJ1217974.1"/>
    <property type="molecule type" value="Genomic_DNA"/>
</dbReference>
<accession>A0AAV7X1K3</accession>
<name>A0AAV7X1K3_PLEWA</name>
<proteinExistence type="predicted"/>
<sequence length="89" mass="9130">MRADDVGDGVIELLSGTGEPVDEDPSEGGVWVSVDLEVQVFGGAEGVFGAGRDPEGVLVDDGDATSWFIGAIPAGDLVAVRDGYGDIRH</sequence>